<feature type="domain" description="UvrD-like helicase ATP-binding" evidence="10">
    <location>
        <begin position="240"/>
        <end position="516"/>
    </location>
</feature>
<keyword evidence="2 9" id="KW-0378">Hydrolase</keyword>
<evidence type="ECO:0000256" key="3">
    <source>
        <dbReference type="ARBA" id="ARBA00022806"/>
    </source>
</evidence>
<dbReference type="Gene3D" id="3.40.50.300">
    <property type="entry name" value="P-loop containing nucleotide triphosphate hydrolases"/>
    <property type="match status" value="2"/>
</dbReference>
<evidence type="ECO:0000256" key="1">
    <source>
        <dbReference type="ARBA" id="ARBA00022741"/>
    </source>
</evidence>
<evidence type="ECO:0000256" key="9">
    <source>
        <dbReference type="PROSITE-ProRule" id="PRU00560"/>
    </source>
</evidence>
<name>A0A0R0ALH4_9GAMM</name>
<comment type="caution">
    <text evidence="11">The sequence shown here is derived from an EMBL/GenBank/DDBJ whole genome shotgun (WGS) entry which is preliminary data.</text>
</comment>
<comment type="catalytic activity">
    <reaction evidence="6">
        <text>Couples ATP hydrolysis with the unwinding of duplex DNA by translocating in the 3'-5' direction.</text>
        <dbReference type="EC" id="5.6.2.4"/>
    </reaction>
</comment>
<protein>
    <recommendedName>
        <fullName evidence="7">DNA 3'-5' helicase</fullName>
        <ecNumber evidence="7">5.6.2.4</ecNumber>
    </recommendedName>
</protein>
<dbReference type="SUPFAM" id="SSF143011">
    <property type="entry name" value="RelE-like"/>
    <property type="match status" value="1"/>
</dbReference>
<keyword evidence="12" id="KW-1185">Reference proteome</keyword>
<dbReference type="PROSITE" id="PS51198">
    <property type="entry name" value="UVRD_HELICASE_ATP_BIND"/>
    <property type="match status" value="1"/>
</dbReference>
<gene>
    <name evidence="11" type="ORF">ARC20_06600</name>
</gene>
<organism evidence="11 12">
    <name type="scientific">Stenotrophomonas panacihumi</name>
    <dbReference type="NCBI Taxonomy" id="676599"/>
    <lineage>
        <taxon>Bacteria</taxon>
        <taxon>Pseudomonadati</taxon>
        <taxon>Pseudomonadota</taxon>
        <taxon>Gammaproteobacteria</taxon>
        <taxon>Lysobacterales</taxon>
        <taxon>Lysobacteraceae</taxon>
        <taxon>Stenotrophomonas</taxon>
    </lineage>
</organism>
<dbReference type="PANTHER" id="PTHR11070">
    <property type="entry name" value="UVRD / RECB / PCRA DNA HELICASE FAMILY MEMBER"/>
    <property type="match status" value="1"/>
</dbReference>
<comment type="catalytic activity">
    <reaction evidence="8">
        <text>ATP + H2O = ADP + phosphate + H(+)</text>
        <dbReference type="Rhea" id="RHEA:13065"/>
        <dbReference type="ChEBI" id="CHEBI:15377"/>
        <dbReference type="ChEBI" id="CHEBI:15378"/>
        <dbReference type="ChEBI" id="CHEBI:30616"/>
        <dbReference type="ChEBI" id="CHEBI:43474"/>
        <dbReference type="ChEBI" id="CHEBI:456216"/>
        <dbReference type="EC" id="5.6.2.4"/>
    </reaction>
</comment>
<dbReference type="Pfam" id="PF00580">
    <property type="entry name" value="UvrD-helicase"/>
    <property type="match status" value="1"/>
</dbReference>
<dbReference type="AlphaFoldDB" id="A0A0R0ALH4"/>
<keyword evidence="3 9" id="KW-0347">Helicase</keyword>
<dbReference type="InterPro" id="IPR014017">
    <property type="entry name" value="DNA_helicase_UvrD-like_C"/>
</dbReference>
<dbReference type="GO" id="GO:0043138">
    <property type="term" value="F:3'-5' DNA helicase activity"/>
    <property type="evidence" value="ECO:0007669"/>
    <property type="project" value="UniProtKB-EC"/>
</dbReference>
<feature type="binding site" evidence="9">
    <location>
        <begin position="261"/>
        <end position="268"/>
    </location>
    <ligand>
        <name>ATP</name>
        <dbReference type="ChEBI" id="CHEBI:30616"/>
    </ligand>
</feature>
<dbReference type="GO" id="GO:0003677">
    <property type="term" value="F:DNA binding"/>
    <property type="evidence" value="ECO:0007669"/>
    <property type="project" value="InterPro"/>
</dbReference>
<dbReference type="InterPro" id="IPR000212">
    <property type="entry name" value="DNA_helicase_UvrD/REP"/>
</dbReference>
<proteinExistence type="predicted"/>
<dbReference type="InterPro" id="IPR035093">
    <property type="entry name" value="RelE/ParE_toxin_dom_sf"/>
</dbReference>
<dbReference type="SUPFAM" id="SSF52540">
    <property type="entry name" value="P-loop containing nucleoside triphosphate hydrolases"/>
    <property type="match status" value="1"/>
</dbReference>
<evidence type="ECO:0000313" key="12">
    <source>
        <dbReference type="Proteomes" id="UP000051802"/>
    </source>
</evidence>
<dbReference type="RefSeq" id="WP_057645535.1">
    <property type="nucleotide sequence ID" value="NZ_LLXU01000058.1"/>
</dbReference>
<keyword evidence="4 9" id="KW-0067">ATP-binding</keyword>
<evidence type="ECO:0000256" key="5">
    <source>
        <dbReference type="ARBA" id="ARBA00023235"/>
    </source>
</evidence>
<evidence type="ECO:0000259" key="10">
    <source>
        <dbReference type="PROSITE" id="PS51198"/>
    </source>
</evidence>
<evidence type="ECO:0000313" key="11">
    <source>
        <dbReference type="EMBL" id="KRG46063.1"/>
    </source>
</evidence>
<dbReference type="InterPro" id="IPR027417">
    <property type="entry name" value="P-loop_NTPase"/>
</dbReference>
<evidence type="ECO:0000256" key="4">
    <source>
        <dbReference type="ARBA" id="ARBA00022840"/>
    </source>
</evidence>
<keyword evidence="1 9" id="KW-0547">Nucleotide-binding</keyword>
<dbReference type="OrthoDB" id="5298826at2"/>
<dbReference type="Proteomes" id="UP000051802">
    <property type="component" value="Unassembled WGS sequence"/>
</dbReference>
<dbReference type="EC" id="5.6.2.4" evidence="7"/>
<dbReference type="GO" id="GO:0016887">
    <property type="term" value="F:ATP hydrolysis activity"/>
    <property type="evidence" value="ECO:0007669"/>
    <property type="project" value="RHEA"/>
</dbReference>
<evidence type="ECO:0000256" key="6">
    <source>
        <dbReference type="ARBA" id="ARBA00034617"/>
    </source>
</evidence>
<keyword evidence="5" id="KW-0413">Isomerase</keyword>
<evidence type="ECO:0000256" key="7">
    <source>
        <dbReference type="ARBA" id="ARBA00034808"/>
    </source>
</evidence>
<dbReference type="PANTHER" id="PTHR11070:SF45">
    <property type="entry name" value="DNA 3'-5' HELICASE"/>
    <property type="match status" value="1"/>
</dbReference>
<accession>A0A0R0ALH4</accession>
<dbReference type="InterPro" id="IPR014016">
    <property type="entry name" value="UvrD-like_ATP-bd"/>
</dbReference>
<evidence type="ECO:0000256" key="8">
    <source>
        <dbReference type="ARBA" id="ARBA00048988"/>
    </source>
</evidence>
<reference evidence="11 12" key="1">
    <citation type="submission" date="2015-10" db="EMBL/GenBank/DDBJ databases">
        <title>Genome sequencing and analysis of members of genus Stenotrophomonas.</title>
        <authorList>
            <person name="Patil P.P."/>
            <person name="Midha S."/>
            <person name="Patil P.B."/>
        </authorList>
    </citation>
    <scope>NUCLEOTIDE SEQUENCE [LARGE SCALE GENOMIC DNA]</scope>
    <source>
        <strain evidence="11 12">JCM 16536</strain>
    </source>
</reference>
<dbReference type="Pfam" id="PF13361">
    <property type="entry name" value="UvrD_C"/>
    <property type="match status" value="1"/>
</dbReference>
<sequence>MQKTVKVALSDDFLRAFAAIPRDRQQSVVKFMATFRQNPMSLGINYEKINDATDPRMRSVRIGIDYRGIVLKPEQGDVYCLLWVDKHDDAYDWARRHKVAIHPEVGTIQVLESSRGEVVAPEGTRAAPEGLFASLKDRELLRLGVPQELVQRVRSIVTVEQLEASQAGLPDDAFEALYLFAAGESYESLVREREAPAQVDIEDFAGALERDGSKRHFLVITDDLDLEAILAEPLARWRVFLHPSQRKLVERDWNGPVRVLGGAGTGKTVAAMHRAAWLARKLADVPGKPVLFTTFTRTLADDIRSQVASITTPAERDKIEVANIDQWALSVLRRAGYRHELLFDGTKRRGLWTRALTRKPDGEQYPDPFYQAEFERVVLPQACESVDDYLRASRVGRGRQLSRSSRRELWPVFAEYRAQLRSANLREPEEAYRDALAILKREGTSLGIRSIVVDEAQDLSPQALALLRAAVPEGPNDLFIVGDAHQRIYRHKVALSRVGIDIRGRGRKLRVNYRTTDEIRKWAVAQLANCTIDDLDGQPDALVGYQSLSHGPTPELVNSSSRAEERSVIEAAIDRLKTDGIPMRSVCLVTRTNAEANEYAQWLHSTGRETLKLDRGTPDDQDKAGVRVATMHRVKGLEFDAVILAGYRTPEHYAKEYGEEEDAGVMLDNLTSERCLLHVAATRAKRYLMVSRIQR</sequence>
<dbReference type="GO" id="GO:0000725">
    <property type="term" value="P:recombinational repair"/>
    <property type="evidence" value="ECO:0007669"/>
    <property type="project" value="TreeGrafter"/>
</dbReference>
<evidence type="ECO:0000256" key="2">
    <source>
        <dbReference type="ARBA" id="ARBA00022801"/>
    </source>
</evidence>
<dbReference type="EMBL" id="LLXU01000058">
    <property type="protein sequence ID" value="KRG46063.1"/>
    <property type="molecule type" value="Genomic_DNA"/>
</dbReference>
<dbReference type="GO" id="GO:0005524">
    <property type="term" value="F:ATP binding"/>
    <property type="evidence" value="ECO:0007669"/>
    <property type="project" value="UniProtKB-UniRule"/>
</dbReference>
<dbReference type="STRING" id="676599.ARC20_06600"/>